<accession>A0AAQ3KGT0</accession>
<proteinExistence type="predicted"/>
<evidence type="ECO:0000313" key="2">
    <source>
        <dbReference type="Proteomes" id="UP001327560"/>
    </source>
</evidence>
<gene>
    <name evidence="1" type="ORF">Cni_G15836</name>
</gene>
<name>A0AAQ3KGT0_9LILI</name>
<organism evidence="1 2">
    <name type="scientific">Canna indica</name>
    <name type="common">Indian-shot</name>
    <dbReference type="NCBI Taxonomy" id="4628"/>
    <lineage>
        <taxon>Eukaryota</taxon>
        <taxon>Viridiplantae</taxon>
        <taxon>Streptophyta</taxon>
        <taxon>Embryophyta</taxon>
        <taxon>Tracheophyta</taxon>
        <taxon>Spermatophyta</taxon>
        <taxon>Magnoliopsida</taxon>
        <taxon>Liliopsida</taxon>
        <taxon>Zingiberales</taxon>
        <taxon>Cannaceae</taxon>
        <taxon>Canna</taxon>
    </lineage>
</organism>
<dbReference type="AlphaFoldDB" id="A0AAQ3KGT0"/>
<dbReference type="EMBL" id="CP136894">
    <property type="protein sequence ID" value="WOL07100.1"/>
    <property type="molecule type" value="Genomic_DNA"/>
</dbReference>
<reference evidence="1 2" key="1">
    <citation type="submission" date="2023-10" db="EMBL/GenBank/DDBJ databases">
        <title>Chromosome-scale genome assembly provides insights into flower coloration mechanisms of Canna indica.</title>
        <authorList>
            <person name="Li C."/>
        </authorList>
    </citation>
    <scope>NUCLEOTIDE SEQUENCE [LARGE SCALE GENOMIC DNA]</scope>
    <source>
        <tissue evidence="1">Flower</tissue>
    </source>
</reference>
<evidence type="ECO:0000313" key="1">
    <source>
        <dbReference type="EMBL" id="WOL07100.1"/>
    </source>
</evidence>
<protein>
    <submittedName>
        <fullName evidence="1">Desumoylating isopeptidase 1</fullName>
    </submittedName>
</protein>
<sequence>MIQRLETTMKSGAVPQAPQFNPITTNRPISSCDVATKTEAIKNADSENSSIKVCNNGNGIPPAVEPVASSGEKKSAVAGDLLGDARNRVQEEITKEFAAIMATGTLRAGEAAALATRRVMERHGRLNAPMQRG</sequence>
<dbReference type="Proteomes" id="UP001327560">
    <property type="component" value="Chromosome 5"/>
</dbReference>
<keyword evidence="2" id="KW-1185">Reference proteome</keyword>